<dbReference type="AlphaFoldDB" id="A0A3B1E0Q7"/>
<dbReference type="EMBL" id="UOYO01000014">
    <property type="protein sequence ID" value="VAY86589.1"/>
    <property type="molecule type" value="Genomic_DNA"/>
</dbReference>
<gene>
    <name evidence="1" type="ORF">MNB_ARC-1_534</name>
</gene>
<name>A0A3B1E0Q7_9ZZZZ</name>
<dbReference type="Gene3D" id="3.40.50.720">
    <property type="entry name" value="NAD(P)-binding Rossmann-like Domain"/>
    <property type="match status" value="1"/>
</dbReference>
<evidence type="ECO:0000313" key="1">
    <source>
        <dbReference type="EMBL" id="VAY86589.1"/>
    </source>
</evidence>
<dbReference type="GO" id="GO:0003979">
    <property type="term" value="F:UDP-glucose 6-dehydrogenase activity"/>
    <property type="evidence" value="ECO:0007669"/>
    <property type="project" value="UniProtKB-EC"/>
</dbReference>
<organism evidence="1">
    <name type="scientific">hydrothermal vent metagenome</name>
    <dbReference type="NCBI Taxonomy" id="652676"/>
    <lineage>
        <taxon>unclassified sequences</taxon>
        <taxon>metagenomes</taxon>
        <taxon>ecological metagenomes</taxon>
    </lineage>
</organism>
<accession>A0A3B1E0Q7</accession>
<dbReference type="EC" id="1.1.1.22" evidence="1"/>
<reference evidence="1" key="1">
    <citation type="submission" date="2018-10" db="EMBL/GenBank/DDBJ databases">
        <authorList>
            <person name="Aoki K."/>
        </authorList>
    </citation>
    <scope>NUCLEOTIDE SEQUENCE</scope>
</reference>
<proteinExistence type="predicted"/>
<sequence>MKDFEEFKNLSDVIIADRFDSTLEDVKEKVYTRDIFNNNGVVT</sequence>
<keyword evidence="1" id="KW-0560">Oxidoreductase</keyword>
<protein>
    <submittedName>
        <fullName evidence="1">UDP-glucose dehydrogenase</fullName>
        <ecNumber evidence="1">1.1.1.22</ecNumber>
    </submittedName>
</protein>